<dbReference type="Gene3D" id="3.80.10.10">
    <property type="entry name" value="Ribonuclease Inhibitor"/>
    <property type="match status" value="2"/>
</dbReference>
<dbReference type="PANTHER" id="PTHR48051:SF1">
    <property type="entry name" value="RAS SUPPRESSOR PROTEIN 1"/>
    <property type="match status" value="1"/>
</dbReference>
<dbReference type="GO" id="GO:0005737">
    <property type="term" value="C:cytoplasm"/>
    <property type="evidence" value="ECO:0007669"/>
    <property type="project" value="TreeGrafter"/>
</dbReference>
<feature type="non-terminal residue" evidence="4">
    <location>
        <position position="1"/>
    </location>
</feature>
<dbReference type="SMART" id="SM00369">
    <property type="entry name" value="LRR_TYP"/>
    <property type="match status" value="3"/>
</dbReference>
<name>A0A1X6P356_PORUM</name>
<reference evidence="4 5" key="1">
    <citation type="submission" date="2017-03" db="EMBL/GenBank/DDBJ databases">
        <title>WGS assembly of Porphyra umbilicalis.</title>
        <authorList>
            <person name="Brawley S.H."/>
            <person name="Blouin N.A."/>
            <person name="Ficko-Blean E."/>
            <person name="Wheeler G.L."/>
            <person name="Lohr M."/>
            <person name="Goodson H.V."/>
            <person name="Jenkins J.W."/>
            <person name="Blaby-Haas C.E."/>
            <person name="Helliwell K.E."/>
            <person name="Chan C."/>
            <person name="Marriage T."/>
            <person name="Bhattacharya D."/>
            <person name="Klein A.S."/>
            <person name="Badis Y."/>
            <person name="Brodie J."/>
            <person name="Cao Y."/>
            <person name="Collen J."/>
            <person name="Dittami S.M."/>
            <person name="Gachon C.M."/>
            <person name="Green B.R."/>
            <person name="Karpowicz S."/>
            <person name="Kim J.W."/>
            <person name="Kudahl U."/>
            <person name="Lin S."/>
            <person name="Michel G."/>
            <person name="Mittag M."/>
            <person name="Olson B.J."/>
            <person name="Pangilinan J."/>
            <person name="Peng Y."/>
            <person name="Qiu H."/>
            <person name="Shu S."/>
            <person name="Singer J.T."/>
            <person name="Smith A.G."/>
            <person name="Sprecher B.N."/>
            <person name="Wagner V."/>
            <person name="Wang W."/>
            <person name="Wang Z.-Y."/>
            <person name="Yan J."/>
            <person name="Yarish C."/>
            <person name="Zoeuner-Riek S."/>
            <person name="Zhuang Y."/>
            <person name="Zou Y."/>
            <person name="Lindquist E.A."/>
            <person name="Grimwood J."/>
            <person name="Barry K."/>
            <person name="Rokhsar D.S."/>
            <person name="Schmutz J."/>
            <person name="Stiller J.W."/>
            <person name="Grossman A.R."/>
            <person name="Prochnik S.E."/>
        </authorList>
    </citation>
    <scope>NUCLEOTIDE SEQUENCE [LARGE SCALE GENOMIC DNA]</scope>
    <source>
        <strain evidence="4">4086291</strain>
    </source>
</reference>
<dbReference type="Pfam" id="PF13855">
    <property type="entry name" value="LRR_8"/>
    <property type="match status" value="1"/>
</dbReference>
<dbReference type="AlphaFoldDB" id="A0A1X6P356"/>
<organism evidence="4 5">
    <name type="scientific">Porphyra umbilicalis</name>
    <name type="common">Purple laver</name>
    <name type="synonym">Red alga</name>
    <dbReference type="NCBI Taxonomy" id="2786"/>
    <lineage>
        <taxon>Eukaryota</taxon>
        <taxon>Rhodophyta</taxon>
        <taxon>Bangiophyceae</taxon>
        <taxon>Bangiales</taxon>
        <taxon>Bangiaceae</taxon>
        <taxon>Porphyra</taxon>
    </lineage>
</organism>
<dbReference type="EMBL" id="KV918908">
    <property type="protein sequence ID" value="OSX75301.1"/>
    <property type="molecule type" value="Genomic_DNA"/>
</dbReference>
<evidence type="ECO:0000313" key="4">
    <source>
        <dbReference type="EMBL" id="OSX75301.1"/>
    </source>
</evidence>
<dbReference type="InterPro" id="IPR003591">
    <property type="entry name" value="Leu-rich_rpt_typical-subtyp"/>
</dbReference>
<keyword evidence="2" id="KW-0677">Repeat</keyword>
<dbReference type="PROSITE" id="PS51450">
    <property type="entry name" value="LRR"/>
    <property type="match status" value="1"/>
</dbReference>
<evidence type="ECO:0000256" key="2">
    <source>
        <dbReference type="ARBA" id="ARBA00022737"/>
    </source>
</evidence>
<gene>
    <name evidence="4" type="ORF">BU14_0242s0018</name>
</gene>
<evidence type="ECO:0008006" key="6">
    <source>
        <dbReference type="Google" id="ProtNLM"/>
    </source>
</evidence>
<sequence>VGGVGDGDARATPWDETAAVARVRECLADGSGVLDLSFCCLTADRLGGLVPVILSAAEELLPRGVVVFRLVLDHNRLAGLPPNFGELAGLGIVQLYLGHNPLTAVPAGGLVALGRKLKSLTLDRCLLEEGGGVAPDPADEADDLLDAEDGVPSPPPVDDAAAAAAAAAASTLALATMAAAAPGAVVPADAAATPTDAVSAAAAGGSTARVAANGAVPATPGSPEPVGHAAAPPAAAPRQPASASPPLAVPAAAPLSPSPAAAPVAAVAASRPAAPAGAPPPPLFFSHFPQLVALNLSHNRLTALPGGVGSLTRLEVLNVAHNRLTALPPSLGADNPALTHLDAGHNRLRFPLPLPFSRLPVEYLDVRGNPSLMAVAGSLRGRSSVELACALVGSPVSD</sequence>
<evidence type="ECO:0000313" key="5">
    <source>
        <dbReference type="Proteomes" id="UP000218209"/>
    </source>
</evidence>
<evidence type="ECO:0000256" key="3">
    <source>
        <dbReference type="SAM" id="MobiDB-lite"/>
    </source>
</evidence>
<keyword evidence="5" id="KW-1185">Reference proteome</keyword>
<keyword evidence="1" id="KW-0433">Leucine-rich repeat</keyword>
<accession>A0A1X6P356</accession>
<feature type="region of interest" description="Disordered" evidence="3">
    <location>
        <begin position="214"/>
        <end position="252"/>
    </location>
</feature>
<feature type="compositionally biased region" description="Low complexity" evidence="3">
    <location>
        <begin position="229"/>
        <end position="252"/>
    </location>
</feature>
<feature type="region of interest" description="Disordered" evidence="3">
    <location>
        <begin position="131"/>
        <end position="158"/>
    </location>
</feature>
<dbReference type="SUPFAM" id="SSF52058">
    <property type="entry name" value="L domain-like"/>
    <property type="match status" value="1"/>
</dbReference>
<dbReference type="InterPro" id="IPR050216">
    <property type="entry name" value="LRR_domain-containing"/>
</dbReference>
<proteinExistence type="predicted"/>
<dbReference type="OrthoDB" id="660555at2759"/>
<protein>
    <recommendedName>
        <fullName evidence="6">Leucine-rich repeat-containing N-terminal plant-type domain-containing protein</fullName>
    </recommendedName>
</protein>
<feature type="compositionally biased region" description="Acidic residues" evidence="3">
    <location>
        <begin position="137"/>
        <end position="149"/>
    </location>
</feature>
<evidence type="ECO:0000256" key="1">
    <source>
        <dbReference type="ARBA" id="ARBA00022614"/>
    </source>
</evidence>
<dbReference type="Proteomes" id="UP000218209">
    <property type="component" value="Unassembled WGS sequence"/>
</dbReference>
<dbReference type="PANTHER" id="PTHR48051">
    <property type="match status" value="1"/>
</dbReference>
<dbReference type="PRINTS" id="PR00019">
    <property type="entry name" value="LEURICHRPT"/>
</dbReference>
<dbReference type="InterPro" id="IPR001611">
    <property type="entry name" value="Leu-rich_rpt"/>
</dbReference>
<dbReference type="InterPro" id="IPR032675">
    <property type="entry name" value="LRR_dom_sf"/>
</dbReference>